<name>A0A7W7W6T3_9ACTN</name>
<evidence type="ECO:0000256" key="3">
    <source>
        <dbReference type="ARBA" id="ARBA00023125"/>
    </source>
</evidence>
<dbReference type="SUPFAM" id="SSF46689">
    <property type="entry name" value="Homeodomain-like"/>
    <property type="match status" value="1"/>
</dbReference>
<dbReference type="Gene3D" id="1.10.357.10">
    <property type="entry name" value="Tetracycline Repressor, domain 2"/>
    <property type="match status" value="1"/>
</dbReference>
<dbReference type="EMBL" id="JACHJT010000002">
    <property type="protein sequence ID" value="MBB4935264.1"/>
    <property type="molecule type" value="Genomic_DNA"/>
</dbReference>
<dbReference type="GO" id="GO:0003700">
    <property type="term" value="F:DNA-binding transcription factor activity"/>
    <property type="evidence" value="ECO:0007669"/>
    <property type="project" value="TreeGrafter"/>
</dbReference>
<keyword evidence="3 5" id="KW-0238">DNA-binding</keyword>
<evidence type="ECO:0000256" key="4">
    <source>
        <dbReference type="ARBA" id="ARBA00023163"/>
    </source>
</evidence>
<dbReference type="PANTHER" id="PTHR30055">
    <property type="entry name" value="HTH-TYPE TRANSCRIPTIONAL REGULATOR RUTR"/>
    <property type="match status" value="1"/>
</dbReference>
<evidence type="ECO:0000313" key="8">
    <source>
        <dbReference type="EMBL" id="MBB4935264.1"/>
    </source>
</evidence>
<evidence type="ECO:0000256" key="5">
    <source>
        <dbReference type="PROSITE-ProRule" id="PRU00335"/>
    </source>
</evidence>
<dbReference type="InterPro" id="IPR039538">
    <property type="entry name" value="BetI_C"/>
</dbReference>
<dbReference type="Pfam" id="PF00440">
    <property type="entry name" value="TetR_N"/>
    <property type="match status" value="1"/>
</dbReference>
<dbReference type="AlphaFoldDB" id="A0A7W7W6T3"/>
<feature type="region of interest" description="Disordered" evidence="6">
    <location>
        <begin position="180"/>
        <end position="202"/>
    </location>
</feature>
<feature type="DNA-binding region" description="H-T-H motif" evidence="5">
    <location>
        <begin position="31"/>
        <end position="50"/>
    </location>
</feature>
<organism evidence="8 9">
    <name type="scientific">Lipingzhangella halophila</name>
    <dbReference type="NCBI Taxonomy" id="1783352"/>
    <lineage>
        <taxon>Bacteria</taxon>
        <taxon>Bacillati</taxon>
        <taxon>Actinomycetota</taxon>
        <taxon>Actinomycetes</taxon>
        <taxon>Streptosporangiales</taxon>
        <taxon>Nocardiopsidaceae</taxon>
        <taxon>Lipingzhangella</taxon>
    </lineage>
</organism>
<sequence length="226" mass="24457">MSRTADHAQRRSQIARAVCELIAKDGFDTVTVARTAARAGVSVGLVQHYFPSKDDLLLRAFQEVSDTARGRVAAVIEEGTRHERSIAAVLLDAFTEYLPLDGTRRTEHRVTRAFAGRSLDSPRLAEVDARTASALRAEVAQAVRNGVECGEVEPGTDADTAAVRLTAVSEGLATQVYRETRQREEAAPSNGDQRASGHEHTAARATAILRAELAAVFTGECRQYAR</sequence>
<evidence type="ECO:0000256" key="6">
    <source>
        <dbReference type="SAM" id="MobiDB-lite"/>
    </source>
</evidence>
<dbReference type="PROSITE" id="PS50977">
    <property type="entry name" value="HTH_TETR_2"/>
    <property type="match status" value="1"/>
</dbReference>
<evidence type="ECO:0000256" key="2">
    <source>
        <dbReference type="ARBA" id="ARBA00023015"/>
    </source>
</evidence>
<protein>
    <submittedName>
        <fullName evidence="8">AcrR family transcriptional regulator</fullName>
    </submittedName>
</protein>
<gene>
    <name evidence="8" type="ORF">F4561_006158</name>
</gene>
<accession>A0A7W7W6T3</accession>
<evidence type="ECO:0000256" key="1">
    <source>
        <dbReference type="ARBA" id="ARBA00022491"/>
    </source>
</evidence>
<dbReference type="GO" id="GO:0000976">
    <property type="term" value="F:transcription cis-regulatory region binding"/>
    <property type="evidence" value="ECO:0007669"/>
    <property type="project" value="TreeGrafter"/>
</dbReference>
<keyword evidence="4" id="KW-0804">Transcription</keyword>
<dbReference type="PRINTS" id="PR00455">
    <property type="entry name" value="HTHTETR"/>
</dbReference>
<proteinExistence type="predicted"/>
<dbReference type="InterPro" id="IPR036271">
    <property type="entry name" value="Tet_transcr_reg_TetR-rel_C_sf"/>
</dbReference>
<dbReference type="Proteomes" id="UP000523007">
    <property type="component" value="Unassembled WGS sequence"/>
</dbReference>
<evidence type="ECO:0000259" key="7">
    <source>
        <dbReference type="PROSITE" id="PS50977"/>
    </source>
</evidence>
<keyword evidence="1" id="KW-0678">Repressor</keyword>
<evidence type="ECO:0000313" key="9">
    <source>
        <dbReference type="Proteomes" id="UP000523007"/>
    </source>
</evidence>
<keyword evidence="2" id="KW-0805">Transcription regulation</keyword>
<dbReference type="RefSeq" id="WP_184585019.1">
    <property type="nucleotide sequence ID" value="NZ_JACHJT010000002.1"/>
</dbReference>
<dbReference type="Pfam" id="PF13977">
    <property type="entry name" value="TetR_C_6"/>
    <property type="match status" value="1"/>
</dbReference>
<feature type="domain" description="HTH tetR-type" evidence="7">
    <location>
        <begin position="8"/>
        <end position="68"/>
    </location>
</feature>
<comment type="caution">
    <text evidence="8">The sequence shown here is derived from an EMBL/GenBank/DDBJ whole genome shotgun (WGS) entry which is preliminary data.</text>
</comment>
<dbReference type="InterPro" id="IPR050109">
    <property type="entry name" value="HTH-type_TetR-like_transc_reg"/>
</dbReference>
<dbReference type="InterPro" id="IPR001647">
    <property type="entry name" value="HTH_TetR"/>
</dbReference>
<keyword evidence="9" id="KW-1185">Reference proteome</keyword>
<reference evidence="8 9" key="1">
    <citation type="submission" date="2020-08" db="EMBL/GenBank/DDBJ databases">
        <title>Sequencing the genomes of 1000 actinobacteria strains.</title>
        <authorList>
            <person name="Klenk H.-P."/>
        </authorList>
    </citation>
    <scope>NUCLEOTIDE SEQUENCE [LARGE SCALE GENOMIC DNA]</scope>
    <source>
        <strain evidence="8 9">DSM 102030</strain>
    </source>
</reference>
<dbReference type="SUPFAM" id="SSF48498">
    <property type="entry name" value="Tetracyclin repressor-like, C-terminal domain"/>
    <property type="match status" value="1"/>
</dbReference>
<dbReference type="InterPro" id="IPR009057">
    <property type="entry name" value="Homeodomain-like_sf"/>
</dbReference>
<dbReference type="PANTHER" id="PTHR30055:SF234">
    <property type="entry name" value="HTH-TYPE TRANSCRIPTIONAL REGULATOR BETI"/>
    <property type="match status" value="1"/>
</dbReference>